<evidence type="ECO:0008006" key="9">
    <source>
        <dbReference type="Google" id="ProtNLM"/>
    </source>
</evidence>
<evidence type="ECO:0000313" key="8">
    <source>
        <dbReference type="Proteomes" id="UP000193391"/>
    </source>
</evidence>
<evidence type="ECO:0000256" key="6">
    <source>
        <dbReference type="SAM" id="Phobius"/>
    </source>
</evidence>
<comment type="caution">
    <text evidence="7">The sequence shown here is derived from an EMBL/GenBank/DDBJ whole genome shotgun (WGS) entry which is preliminary data.</text>
</comment>
<dbReference type="GO" id="GO:0005886">
    <property type="term" value="C:plasma membrane"/>
    <property type="evidence" value="ECO:0007669"/>
    <property type="project" value="UniProtKB-SubCell"/>
</dbReference>
<protein>
    <recommendedName>
        <fullName evidence="9">Polysaccharide biosynthesis protein C-terminal domain-containing protein</fullName>
    </recommendedName>
</protein>
<dbReference type="EMBL" id="JFKA01000001">
    <property type="protein sequence ID" value="OSQ40498.1"/>
    <property type="molecule type" value="Genomic_DNA"/>
</dbReference>
<dbReference type="PANTHER" id="PTHR30250">
    <property type="entry name" value="PST FAMILY PREDICTED COLANIC ACID TRANSPORTER"/>
    <property type="match status" value="1"/>
</dbReference>
<feature type="transmembrane region" description="Helical" evidence="6">
    <location>
        <begin position="32"/>
        <end position="51"/>
    </location>
</feature>
<dbReference type="PANTHER" id="PTHR30250:SF11">
    <property type="entry name" value="O-ANTIGEN TRANSPORTER-RELATED"/>
    <property type="match status" value="1"/>
</dbReference>
<feature type="transmembrane region" description="Helical" evidence="6">
    <location>
        <begin position="246"/>
        <end position="265"/>
    </location>
</feature>
<feature type="transmembrane region" description="Helical" evidence="6">
    <location>
        <begin position="9"/>
        <end position="26"/>
    </location>
</feature>
<evidence type="ECO:0000256" key="1">
    <source>
        <dbReference type="ARBA" id="ARBA00004651"/>
    </source>
</evidence>
<keyword evidence="8" id="KW-1185">Reference proteome</keyword>
<name>A0A1Y2L5T0_9PROT</name>
<keyword evidence="2" id="KW-1003">Cell membrane</keyword>
<evidence type="ECO:0000256" key="3">
    <source>
        <dbReference type="ARBA" id="ARBA00022692"/>
    </source>
</evidence>
<organism evidence="7 8">
    <name type="scientific">Thalassospira mesophila</name>
    <dbReference type="NCBI Taxonomy" id="1293891"/>
    <lineage>
        <taxon>Bacteria</taxon>
        <taxon>Pseudomonadati</taxon>
        <taxon>Pseudomonadota</taxon>
        <taxon>Alphaproteobacteria</taxon>
        <taxon>Rhodospirillales</taxon>
        <taxon>Thalassospiraceae</taxon>
        <taxon>Thalassospira</taxon>
    </lineage>
</organism>
<evidence type="ECO:0000313" key="7">
    <source>
        <dbReference type="EMBL" id="OSQ40498.1"/>
    </source>
</evidence>
<dbReference type="STRING" id="1293891.TMES_01570"/>
<evidence type="ECO:0000256" key="5">
    <source>
        <dbReference type="ARBA" id="ARBA00023136"/>
    </source>
</evidence>
<feature type="transmembrane region" description="Helical" evidence="6">
    <location>
        <begin position="146"/>
        <end position="167"/>
    </location>
</feature>
<reference evidence="7 8" key="1">
    <citation type="submission" date="2014-03" db="EMBL/GenBank/DDBJ databases">
        <title>The draft genome sequence of Thalassospira mesophila JCM 18969.</title>
        <authorList>
            <person name="Lai Q."/>
            <person name="Shao Z."/>
        </authorList>
    </citation>
    <scope>NUCLEOTIDE SEQUENCE [LARGE SCALE GENOMIC DNA]</scope>
    <source>
        <strain evidence="7 8">JCM 18969</strain>
    </source>
</reference>
<feature type="transmembrane region" description="Helical" evidence="6">
    <location>
        <begin position="187"/>
        <end position="209"/>
    </location>
</feature>
<evidence type="ECO:0000256" key="4">
    <source>
        <dbReference type="ARBA" id="ARBA00022989"/>
    </source>
</evidence>
<comment type="subcellular location">
    <subcellularLocation>
        <location evidence="1">Cell membrane</location>
        <topology evidence="1">Multi-pass membrane protein</topology>
    </subcellularLocation>
</comment>
<feature type="transmembrane region" description="Helical" evidence="6">
    <location>
        <begin position="82"/>
        <end position="104"/>
    </location>
</feature>
<keyword evidence="5 6" id="KW-0472">Membrane</keyword>
<proteinExistence type="predicted"/>
<dbReference type="Pfam" id="PF01943">
    <property type="entry name" value="Polysacc_synt"/>
    <property type="match status" value="1"/>
</dbReference>
<dbReference type="AlphaFoldDB" id="A0A1Y2L5T0"/>
<keyword evidence="3 6" id="KW-0812">Transmembrane</keyword>
<accession>A0A1Y2L5T0</accession>
<feature type="transmembrane region" description="Helical" evidence="6">
    <location>
        <begin position="221"/>
        <end position="240"/>
    </location>
</feature>
<dbReference type="Proteomes" id="UP000193391">
    <property type="component" value="Unassembled WGS sequence"/>
</dbReference>
<dbReference type="InterPro" id="IPR050833">
    <property type="entry name" value="Poly_Biosynth_Transport"/>
</dbReference>
<sequence length="277" mass="30754">MRELALTQICIRTFTIPLIFIFVTQPNHGPRVIAANAIPMLIGGIISIFWIKKNNLVIWRRPRIYEIKAEFKESGAIFLSRIFIILYTTLTPTIIGVMTNATAVGQYVLADKVRNAAQSLLASISQAIFPRLSYLFKHDRKSALHLIKYSGTVLLFISICISIFLFIFSDKIALIMGGNGFDTAASILRWLSPLPSVIMISNILGVQIMLPNAMDKTFNKILACAGMLSLISITPSIYYYGVQGAAFTTLTVEIFVSSSMAILLFQCRKEILCTQTG</sequence>
<evidence type="ECO:0000256" key="2">
    <source>
        <dbReference type="ARBA" id="ARBA00022475"/>
    </source>
</evidence>
<gene>
    <name evidence="7" type="ORF">TMES_01570</name>
</gene>
<dbReference type="InterPro" id="IPR002797">
    <property type="entry name" value="Polysacc_synth"/>
</dbReference>
<keyword evidence="4 6" id="KW-1133">Transmembrane helix</keyword>